<evidence type="ECO:0000256" key="1">
    <source>
        <dbReference type="ARBA" id="ARBA00007452"/>
    </source>
</evidence>
<gene>
    <name evidence="9" type="ORF">CARN2_1916</name>
</gene>
<dbReference type="InterPro" id="IPR022572">
    <property type="entry name" value="DNA_rep/recomb_RecO_N"/>
</dbReference>
<evidence type="ECO:0000256" key="2">
    <source>
        <dbReference type="ARBA" id="ARBA00021310"/>
    </source>
</evidence>
<dbReference type="GO" id="GO:0006302">
    <property type="term" value="P:double-strand break repair"/>
    <property type="evidence" value="ECO:0007669"/>
    <property type="project" value="TreeGrafter"/>
</dbReference>
<dbReference type="InterPro" id="IPR012340">
    <property type="entry name" value="NA-bd_OB-fold"/>
</dbReference>
<evidence type="ECO:0000313" key="9">
    <source>
        <dbReference type="EMBL" id="CBH95652.1"/>
    </source>
</evidence>
<dbReference type="HAMAP" id="MF_00201">
    <property type="entry name" value="RecO"/>
    <property type="match status" value="1"/>
</dbReference>
<evidence type="ECO:0000259" key="8">
    <source>
        <dbReference type="Pfam" id="PF11967"/>
    </source>
</evidence>
<sequence>MDPLLLPRALPAAPQAELNAAATPIGTTPHKRRPRGRIERAHDEPAYVLHAHPWKETSLILDVFSRHHGRLALVAKGAKRPTSQLRTVLLGFQPFAASWSGRGEVRTLTRADWSGGVAPLAGLPLLCGFYFNELLVRLLAREDAHETLFDAYHAAVVQLGADPHGLTAGVEPMLRRFEISLLRELGYLPPLDRESQSDQPVRADAYYTVDPQLGVLPKPADGSHAELDSARLGGGLYLGAQLLAMESGDWAQAGAARAAKTLMRELLHYHLGTQPLRTRQLLIDLHQL</sequence>
<dbReference type="Gene3D" id="2.40.50.140">
    <property type="entry name" value="Nucleic acid-binding proteins"/>
    <property type="match status" value="1"/>
</dbReference>
<dbReference type="Gene3D" id="1.20.1440.120">
    <property type="entry name" value="Recombination protein O, C-terminal domain"/>
    <property type="match status" value="1"/>
</dbReference>
<protein>
    <recommendedName>
        <fullName evidence="2">DNA repair protein RecO</fullName>
    </recommendedName>
    <alternativeName>
        <fullName evidence="6">Recombination protein O</fullName>
    </alternativeName>
</protein>
<dbReference type="GO" id="GO:0006310">
    <property type="term" value="P:DNA recombination"/>
    <property type="evidence" value="ECO:0007669"/>
    <property type="project" value="UniProtKB-KW"/>
</dbReference>
<organism evidence="9">
    <name type="scientific">mine drainage metagenome</name>
    <dbReference type="NCBI Taxonomy" id="410659"/>
    <lineage>
        <taxon>unclassified sequences</taxon>
        <taxon>metagenomes</taxon>
        <taxon>ecological metagenomes</taxon>
    </lineage>
</organism>
<name>E6PL51_9ZZZZ</name>
<feature type="region of interest" description="Disordered" evidence="7">
    <location>
        <begin position="18"/>
        <end position="38"/>
    </location>
</feature>
<dbReference type="SUPFAM" id="SSF50249">
    <property type="entry name" value="Nucleic acid-binding proteins"/>
    <property type="match status" value="1"/>
</dbReference>
<evidence type="ECO:0000256" key="5">
    <source>
        <dbReference type="ARBA" id="ARBA00023204"/>
    </source>
</evidence>
<dbReference type="SUPFAM" id="SSF57863">
    <property type="entry name" value="ArfGap/RecO-like zinc finger"/>
    <property type="match status" value="1"/>
</dbReference>
<dbReference type="PANTHER" id="PTHR33991">
    <property type="entry name" value="DNA REPAIR PROTEIN RECO"/>
    <property type="match status" value="1"/>
</dbReference>
<dbReference type="InterPro" id="IPR042242">
    <property type="entry name" value="RecO_C"/>
</dbReference>
<evidence type="ECO:0000256" key="3">
    <source>
        <dbReference type="ARBA" id="ARBA00022763"/>
    </source>
</evidence>
<proteinExistence type="inferred from homology"/>
<dbReference type="GO" id="GO:0043590">
    <property type="term" value="C:bacterial nucleoid"/>
    <property type="evidence" value="ECO:0007669"/>
    <property type="project" value="TreeGrafter"/>
</dbReference>
<keyword evidence="5" id="KW-0234">DNA repair</keyword>
<keyword evidence="3" id="KW-0227">DNA damage</keyword>
<dbReference type="AlphaFoldDB" id="E6PL51"/>
<accession>E6PL51</accession>
<dbReference type="InterPro" id="IPR037278">
    <property type="entry name" value="ARFGAP/RecO"/>
</dbReference>
<dbReference type="EMBL" id="CABM01000008">
    <property type="protein sequence ID" value="CBH95652.1"/>
    <property type="molecule type" value="Genomic_DNA"/>
</dbReference>
<comment type="similarity">
    <text evidence="1">Belongs to the RecO family.</text>
</comment>
<comment type="caution">
    <text evidence="9">The sequence shown here is derived from an EMBL/GenBank/DDBJ whole genome shotgun (WGS) entry which is preliminary data.</text>
</comment>
<dbReference type="Pfam" id="PF02565">
    <property type="entry name" value="RecO_C"/>
    <property type="match status" value="1"/>
</dbReference>
<dbReference type="InterPro" id="IPR003717">
    <property type="entry name" value="RecO"/>
</dbReference>
<evidence type="ECO:0000256" key="6">
    <source>
        <dbReference type="ARBA" id="ARBA00033409"/>
    </source>
</evidence>
<evidence type="ECO:0000256" key="7">
    <source>
        <dbReference type="SAM" id="MobiDB-lite"/>
    </source>
</evidence>
<dbReference type="Pfam" id="PF11967">
    <property type="entry name" value="RecO_N"/>
    <property type="match status" value="1"/>
</dbReference>
<feature type="domain" description="DNA replication/recombination mediator RecO N-terminal" evidence="8">
    <location>
        <begin position="44"/>
        <end position="113"/>
    </location>
</feature>
<evidence type="ECO:0000256" key="4">
    <source>
        <dbReference type="ARBA" id="ARBA00023172"/>
    </source>
</evidence>
<keyword evidence="4" id="KW-0233">DNA recombination</keyword>
<reference evidence="9" key="1">
    <citation type="submission" date="2009-10" db="EMBL/GenBank/DDBJ databases">
        <title>Diversity of trophic interactions inside an arsenic-rich microbial ecosystem.</title>
        <authorList>
            <person name="Bertin P.N."/>
            <person name="Heinrich-Salmeron A."/>
            <person name="Pelletier E."/>
            <person name="Goulhen-Chollet F."/>
            <person name="Arsene-Ploetze F."/>
            <person name="Gallien S."/>
            <person name="Calteau A."/>
            <person name="Vallenet D."/>
            <person name="Casiot C."/>
            <person name="Chane-Woon-Ming B."/>
            <person name="Giloteaux L."/>
            <person name="Barakat M."/>
            <person name="Bonnefoy V."/>
            <person name="Bruneel O."/>
            <person name="Chandler M."/>
            <person name="Cleiss J."/>
            <person name="Duran R."/>
            <person name="Elbaz-Poulichet F."/>
            <person name="Fonknechten N."/>
            <person name="Lauga B."/>
            <person name="Mornico D."/>
            <person name="Ortet P."/>
            <person name="Schaeffer C."/>
            <person name="Siguier P."/>
            <person name="Alexander Thil Smith A."/>
            <person name="Van Dorsselaer A."/>
            <person name="Weissenbach J."/>
            <person name="Medigue C."/>
            <person name="Le Paslier D."/>
        </authorList>
    </citation>
    <scope>NUCLEOTIDE SEQUENCE</scope>
</reference>
<dbReference type="PANTHER" id="PTHR33991:SF1">
    <property type="entry name" value="DNA REPAIR PROTEIN RECO"/>
    <property type="match status" value="1"/>
</dbReference>
<dbReference type="NCBIfam" id="TIGR00613">
    <property type="entry name" value="reco"/>
    <property type="match status" value="1"/>
</dbReference>